<evidence type="ECO:0000259" key="2">
    <source>
        <dbReference type="Pfam" id="PF13843"/>
    </source>
</evidence>
<dbReference type="PANTHER" id="PTHR46599">
    <property type="entry name" value="PIGGYBAC TRANSPOSABLE ELEMENT-DERIVED PROTEIN 4"/>
    <property type="match status" value="1"/>
</dbReference>
<protein>
    <recommendedName>
        <fullName evidence="2">PiggyBac transposable element-derived protein domain-containing protein</fullName>
    </recommendedName>
</protein>
<organism evidence="3">
    <name type="scientific">Clastoptera arizonana</name>
    <name type="common">Arizona spittle bug</name>
    <dbReference type="NCBI Taxonomy" id="38151"/>
    <lineage>
        <taxon>Eukaryota</taxon>
        <taxon>Metazoa</taxon>
        <taxon>Ecdysozoa</taxon>
        <taxon>Arthropoda</taxon>
        <taxon>Hexapoda</taxon>
        <taxon>Insecta</taxon>
        <taxon>Pterygota</taxon>
        <taxon>Neoptera</taxon>
        <taxon>Paraneoptera</taxon>
        <taxon>Hemiptera</taxon>
        <taxon>Auchenorrhyncha</taxon>
        <taxon>Cercopoidea</taxon>
        <taxon>Clastopteridae</taxon>
        <taxon>Clastoptera</taxon>
    </lineage>
</organism>
<proteinExistence type="predicted"/>
<keyword evidence="1" id="KW-0472">Membrane</keyword>
<accession>A0A1B6CAL8</accession>
<name>A0A1B6CAL8_9HEMI</name>
<evidence type="ECO:0000256" key="1">
    <source>
        <dbReference type="SAM" id="Phobius"/>
    </source>
</evidence>
<feature type="domain" description="PiggyBac transposable element-derived protein" evidence="2">
    <location>
        <begin position="57"/>
        <end position="153"/>
    </location>
</feature>
<evidence type="ECO:0000313" key="3">
    <source>
        <dbReference type="EMBL" id="JAS10511.1"/>
    </source>
</evidence>
<reference evidence="3" key="1">
    <citation type="submission" date="2015-12" db="EMBL/GenBank/DDBJ databases">
        <title>De novo transcriptome assembly of four potential Pierce s Disease insect vectors from Arizona vineyards.</title>
        <authorList>
            <person name="Tassone E.E."/>
        </authorList>
    </citation>
    <scope>NUCLEOTIDE SEQUENCE</scope>
</reference>
<dbReference type="InterPro" id="IPR029526">
    <property type="entry name" value="PGBD"/>
</dbReference>
<dbReference type="EMBL" id="GEDC01026787">
    <property type="protein sequence ID" value="JAS10511.1"/>
    <property type="molecule type" value="Transcribed_RNA"/>
</dbReference>
<keyword evidence="1" id="KW-0812">Transmembrane</keyword>
<keyword evidence="1" id="KW-1133">Transmembrane helix</keyword>
<dbReference type="AlphaFoldDB" id="A0A1B6CAL8"/>
<gene>
    <name evidence="3" type="ORF">g.21548</name>
</gene>
<dbReference type="PANTHER" id="PTHR46599:SF6">
    <property type="entry name" value="DUAL SPECIFICITY PHOSPHATASE 26"/>
    <property type="match status" value="1"/>
</dbReference>
<sequence length="200" mass="22820">MEIQILTVKRILSTTIIPILVSLKVEKKILKTCWMTRNLSLVGMERLFGLLNPFLPNKNKEVGSAMYGFQFDKTLVSYVTKRNKGVILLSTMHDSAVTDADTGKQEIIIDYNKTKGGVDTCDKMCAAYSVSRITRRWPLALFFIFMNIASINAKMILNFNTDSEPPRRKVFQKNLAMSLMRSHLESRPQTKSLPIDLYFS</sequence>
<dbReference type="Pfam" id="PF13843">
    <property type="entry name" value="DDE_Tnp_1_7"/>
    <property type="match status" value="1"/>
</dbReference>
<feature type="transmembrane region" description="Helical" evidence="1">
    <location>
        <begin position="139"/>
        <end position="157"/>
    </location>
</feature>